<protein>
    <submittedName>
        <fullName evidence="8">Uncharacterized protein</fullName>
    </submittedName>
</protein>
<gene>
    <name evidence="8" type="ORF">DCAR_011255</name>
</gene>
<dbReference type="InterPro" id="IPR027417">
    <property type="entry name" value="P-loop_NTPase"/>
</dbReference>
<dbReference type="Gene3D" id="1.10.8.430">
    <property type="entry name" value="Helical domain of apoptotic protease-activating factors"/>
    <property type="match status" value="1"/>
</dbReference>
<evidence type="ECO:0000256" key="1">
    <source>
        <dbReference type="ARBA" id="ARBA00008894"/>
    </source>
</evidence>
<dbReference type="InterPro" id="IPR032675">
    <property type="entry name" value="LRR_dom_sf"/>
</dbReference>
<dbReference type="InterPro" id="IPR057135">
    <property type="entry name" value="At4g27190-like_LRR"/>
</dbReference>
<dbReference type="PANTHER" id="PTHR33463">
    <property type="entry name" value="NB-ARC DOMAIN-CONTAINING PROTEIN-RELATED"/>
    <property type="match status" value="1"/>
</dbReference>
<keyword evidence="2" id="KW-0433">Leucine-rich repeat</keyword>
<evidence type="ECO:0000313" key="8">
    <source>
        <dbReference type="EMBL" id="KZN02501.1"/>
    </source>
</evidence>
<accession>A0A166B8P6</accession>
<dbReference type="GO" id="GO:0043531">
    <property type="term" value="F:ADP binding"/>
    <property type="evidence" value="ECO:0007669"/>
    <property type="project" value="InterPro"/>
</dbReference>
<dbReference type="AlphaFoldDB" id="A0A166B8P6"/>
<comment type="similarity">
    <text evidence="1">Belongs to the disease resistance NB-LRR family.</text>
</comment>
<keyword evidence="5" id="KW-0067">ATP-binding</keyword>
<dbReference type="GO" id="GO:0005524">
    <property type="term" value="F:ATP binding"/>
    <property type="evidence" value="ECO:0007669"/>
    <property type="project" value="UniProtKB-KW"/>
</dbReference>
<proteinExistence type="inferred from homology"/>
<dbReference type="Pfam" id="PF00931">
    <property type="entry name" value="NB-ARC"/>
    <property type="match status" value="1"/>
</dbReference>
<evidence type="ECO:0000259" key="7">
    <source>
        <dbReference type="Pfam" id="PF23247"/>
    </source>
</evidence>
<evidence type="ECO:0000256" key="3">
    <source>
        <dbReference type="ARBA" id="ARBA00022737"/>
    </source>
</evidence>
<organism evidence="8">
    <name type="scientific">Daucus carota subsp. sativus</name>
    <name type="common">Carrot</name>
    <dbReference type="NCBI Taxonomy" id="79200"/>
    <lineage>
        <taxon>Eukaryota</taxon>
        <taxon>Viridiplantae</taxon>
        <taxon>Streptophyta</taxon>
        <taxon>Embryophyta</taxon>
        <taxon>Tracheophyta</taxon>
        <taxon>Spermatophyta</taxon>
        <taxon>Magnoliopsida</taxon>
        <taxon>eudicotyledons</taxon>
        <taxon>Gunneridae</taxon>
        <taxon>Pentapetalae</taxon>
        <taxon>asterids</taxon>
        <taxon>campanulids</taxon>
        <taxon>Apiales</taxon>
        <taxon>Apiaceae</taxon>
        <taxon>Apioideae</taxon>
        <taxon>Scandiceae</taxon>
        <taxon>Daucinae</taxon>
        <taxon>Daucus</taxon>
        <taxon>Daucus sect. Daucus</taxon>
    </lineage>
</organism>
<reference evidence="8" key="1">
    <citation type="journal article" date="2016" name="Nat. Genet.">
        <title>A high-quality carrot genome assembly provides new insights into carotenoid accumulation and asterid genome evolution.</title>
        <authorList>
            <person name="Iorizzo M."/>
            <person name="Ellison S."/>
            <person name="Senalik D."/>
            <person name="Zeng P."/>
            <person name="Satapoomin P."/>
            <person name="Huang J."/>
            <person name="Bowman M."/>
            <person name="Iovene M."/>
            <person name="Sanseverino W."/>
            <person name="Cavagnaro P."/>
            <person name="Yildiz M."/>
            <person name="Macko-Podgorni A."/>
            <person name="Moranska E."/>
            <person name="Grzebelus E."/>
            <person name="Grzebelus D."/>
            <person name="Ashrafi H."/>
            <person name="Zheng Z."/>
            <person name="Cheng S."/>
            <person name="Spooner D."/>
            <person name="Van Deynze A."/>
            <person name="Simon P."/>
        </authorList>
    </citation>
    <scope>NUCLEOTIDE SEQUENCE [LARGE SCALE GENOMIC DNA]</scope>
    <source>
        <tissue evidence="8">Leaf</tissue>
    </source>
</reference>
<evidence type="ECO:0000256" key="4">
    <source>
        <dbReference type="ARBA" id="ARBA00022821"/>
    </source>
</evidence>
<dbReference type="Gene3D" id="3.40.50.300">
    <property type="entry name" value="P-loop containing nucleotide triphosphate hydrolases"/>
    <property type="match status" value="1"/>
</dbReference>
<dbReference type="PRINTS" id="PR00364">
    <property type="entry name" value="DISEASERSIST"/>
</dbReference>
<dbReference type="Gene3D" id="3.80.10.10">
    <property type="entry name" value="Ribonuclease Inhibitor"/>
    <property type="match status" value="2"/>
</dbReference>
<keyword evidence="5" id="KW-0547">Nucleotide-binding</keyword>
<keyword evidence="3" id="KW-0677">Repeat</keyword>
<dbReference type="InterPro" id="IPR050905">
    <property type="entry name" value="Plant_NBS-LRR"/>
</dbReference>
<dbReference type="InterPro" id="IPR042197">
    <property type="entry name" value="Apaf_helical"/>
</dbReference>
<dbReference type="GO" id="GO:0006952">
    <property type="term" value="P:defense response"/>
    <property type="evidence" value="ECO:0007669"/>
    <property type="project" value="UniProtKB-KW"/>
</dbReference>
<dbReference type="EMBL" id="LNRQ01000003">
    <property type="protein sequence ID" value="KZN02501.1"/>
    <property type="molecule type" value="Genomic_DNA"/>
</dbReference>
<feature type="domain" description="Disease resistance protein At4g27190-like leucine-rich repeats" evidence="7">
    <location>
        <begin position="828"/>
        <end position="919"/>
    </location>
</feature>
<dbReference type="InterPro" id="IPR002182">
    <property type="entry name" value="NB-ARC"/>
</dbReference>
<dbReference type="SUPFAM" id="SSF52058">
    <property type="entry name" value="L domain-like"/>
    <property type="match status" value="1"/>
</dbReference>
<name>A0A166B8P6_DAUCS</name>
<comment type="caution">
    <text evidence="8">The sequence shown here is derived from an EMBL/GenBank/DDBJ whole genome shotgun (WGS) entry which is preliminary data.</text>
</comment>
<dbReference type="SUPFAM" id="SSF52540">
    <property type="entry name" value="P-loop containing nucleoside triphosphate hydrolases"/>
    <property type="match status" value="1"/>
</dbReference>
<dbReference type="Gramene" id="KZN02501">
    <property type="protein sequence ID" value="KZN02501"/>
    <property type="gene ID" value="DCAR_011255"/>
</dbReference>
<dbReference type="Gene3D" id="1.10.10.10">
    <property type="entry name" value="Winged helix-like DNA-binding domain superfamily/Winged helix DNA-binding domain"/>
    <property type="match status" value="1"/>
</dbReference>
<dbReference type="PANTHER" id="PTHR33463:SF198">
    <property type="entry name" value="RPP4C3"/>
    <property type="match status" value="1"/>
</dbReference>
<dbReference type="Pfam" id="PF23247">
    <property type="entry name" value="LRR_RPS2"/>
    <property type="match status" value="1"/>
</dbReference>
<feature type="domain" description="NB-ARC" evidence="6">
    <location>
        <begin position="167"/>
        <end position="339"/>
    </location>
</feature>
<evidence type="ECO:0000256" key="2">
    <source>
        <dbReference type="ARBA" id="ARBA00022614"/>
    </source>
</evidence>
<keyword evidence="4" id="KW-0611">Plant defense</keyword>
<sequence>MVGLSDIPCLGKIVDRVSDAMVDPLFRGFDYMFCYKDSVNFLDSEIRKLGNHEGRVSRRTDAEKNNGKTIDMDVSKWQQEVKEIQRSTEEFLEKYRNRSSWRCIYCLPIPKPVSRFKLGREAVQMAKRVSGLYDSGKGYLENDIAFLPPIENVPASDTEFKEFKSRKDSYDKLWEALVSEDGSMILGIYGMPGVGKTRMMEQLWQEVKEKKIFDKAARADVGSEELNVIKLQNQIAGHLDCHFQSQDDKKHRANQLKHSLLNGGKILILLDDVWSQIPLIEIIGISLAEGSSSKGLKILMTSRKKYVCLDNNCEHPIEITTLTTGEAWDLFKHTVGPEKIHALQDESLVQEVCNKCHGLPLLIHTVGKALKCRPHSLWKDALYQLENGKVEKIAEIDPRVYVCVKLSIDKLEEDAKSCLLLCSLFPEDANIHIRELILLATGSLVPDGESRICAMVDILKSSCLLLDCQEDHTIKLHDLIRDVARSVAVSDPKYAFKIVKCCSRLPDDTDYCTRKFMHLQLEDSDLHFPGDLCCPDLRNLWLQCLNNVIPKFSGSFLSNLRFLWIQEGTSYYVKPENSIQCLGKLRTLILDDCYMADINKNNVRFFPESLESLCIRNCRMPLLMKLPDLKYLRKLEIKTLFGSEVRMVPNAISSLRSLEELHVPHGIQILDQSCLEELFGSETDMDGSDISLNGSDIFLDGAPLLAEISKLTNLRSLQMFFSDFEHFHCSDMFVNLLEYNIWVGNQNKAWGTTEDQSVPFKRSITLMGNQIEGFGSLIERAELLKLYCTDINVGSIYDSNREAFADLRCISIRRSSSMEYLARMSQGEIQHSCQPLTSFSKLTKLQICEAYEMKYLFSKSVAKCLVQLQEVYIFDCPLMEAIIKNEQDTSNEGDIINFFKLKSLKLLRLPRLESFYGEEKEMQHSSSTSIMDDSAAIPLVQSLPLFDGRLQLSLHPQFPAFCLLSLFIIGLSDALFRWFLYGFIYKGLVNVLNSSVSSSAKAGRVTELSDSAEDLLDEHNYKLSDLNSSSIKELKIEMEPDRYLVESDCWNLPVTSLYLKCQRLYSKIPEPCATCLPALRTLSLDLWNLESFSFNMPGLTSLRLWRCYLPETVWNHGFRESRDKRCGTSREHERHICCTSRSRESYILFVAGECKGFSHELSSVDQPRDRDRIMIVK</sequence>
<dbReference type="OMA" id="HERHICC"/>
<dbReference type="InterPro" id="IPR036388">
    <property type="entry name" value="WH-like_DNA-bd_sf"/>
</dbReference>
<evidence type="ECO:0000256" key="5">
    <source>
        <dbReference type="ARBA" id="ARBA00022840"/>
    </source>
</evidence>
<evidence type="ECO:0000259" key="6">
    <source>
        <dbReference type="Pfam" id="PF00931"/>
    </source>
</evidence>